<dbReference type="GO" id="GO:0071973">
    <property type="term" value="P:bacterial-type flagellum-dependent cell motility"/>
    <property type="evidence" value="ECO:0007669"/>
    <property type="project" value="TreeGrafter"/>
</dbReference>
<dbReference type="Proteomes" id="UP000225740">
    <property type="component" value="Unassembled WGS sequence"/>
</dbReference>
<comment type="subcellular location">
    <subcellularLocation>
        <location evidence="1">Bacterial flagellum</location>
    </subcellularLocation>
</comment>
<proteinExistence type="predicted"/>
<dbReference type="AlphaFoldDB" id="A0A2G1W0F7"/>
<evidence type="ECO:0000256" key="1">
    <source>
        <dbReference type="ARBA" id="ARBA00004365"/>
    </source>
</evidence>
<comment type="caution">
    <text evidence="3">The sequence shown here is derived from an EMBL/GenBank/DDBJ whole genome shotgun (WGS) entry which is preliminary data.</text>
</comment>
<organism evidence="3 4">
    <name type="scientific">Rhodopirellula bahusiensis</name>
    <dbReference type="NCBI Taxonomy" id="2014065"/>
    <lineage>
        <taxon>Bacteria</taxon>
        <taxon>Pseudomonadati</taxon>
        <taxon>Planctomycetota</taxon>
        <taxon>Planctomycetia</taxon>
        <taxon>Pirellulales</taxon>
        <taxon>Pirellulaceae</taxon>
        <taxon>Rhodopirellula</taxon>
    </lineage>
</organism>
<evidence type="ECO:0000313" key="4">
    <source>
        <dbReference type="Proteomes" id="UP000225740"/>
    </source>
</evidence>
<dbReference type="EMBL" id="NIZW01000026">
    <property type="protein sequence ID" value="PHQ32461.1"/>
    <property type="molecule type" value="Genomic_DNA"/>
</dbReference>
<dbReference type="InterPro" id="IPR040026">
    <property type="entry name" value="FliD"/>
</dbReference>
<evidence type="ECO:0000256" key="2">
    <source>
        <dbReference type="ARBA" id="ARBA00023143"/>
    </source>
</evidence>
<protein>
    <recommendedName>
        <fullName evidence="5">Flagellin N-terminal domain-containing protein</fullName>
    </recommendedName>
</protein>
<evidence type="ECO:0008006" key="5">
    <source>
        <dbReference type="Google" id="ProtNLM"/>
    </source>
</evidence>
<dbReference type="PANTHER" id="PTHR30288:SF0">
    <property type="entry name" value="FLAGELLAR HOOK-ASSOCIATED PROTEIN 2"/>
    <property type="match status" value="1"/>
</dbReference>
<dbReference type="InterPro" id="IPR010810">
    <property type="entry name" value="Flagellin_hook_IN_motif"/>
</dbReference>
<dbReference type="PANTHER" id="PTHR30288">
    <property type="entry name" value="FLAGELLAR CAP/ASSEMBLY PROTEIN FLID"/>
    <property type="match status" value="1"/>
</dbReference>
<keyword evidence="4" id="KW-1185">Reference proteome</keyword>
<dbReference type="Pfam" id="PF07196">
    <property type="entry name" value="Flagellin_IN"/>
    <property type="match status" value="2"/>
</dbReference>
<keyword evidence="2" id="KW-0975">Bacterial flagellum</keyword>
<sequence length="923" mass="95960">MTISSSTSSSFVSRSLLVENFQLSARASSQTEPETLLRRVDTTSDRINSLVAGISEKLLDAARVGSSFSNLQGNIDTALTEISELLGQSLTLGGSENSVVRGLDSGQIKDLEILSLPPNGSARFSGGVSQRAGNAEILITDAGRLQGGGTLDLKVGESSRRIQFQPGRSISGMAQQINSSNYGVKAIDLDGKLQLTAKTSESLEATVRPVRTGRNYGDNQLFGVNASQIDRVDLSQLPEGVSQTVQGQVDSVASVARLTYQGTAGGLVAGSASFDLSGDLGSANVETTRGESLISFAEKINNVSAFTGVKAEVNGNELRLVSQLRGDDAEVRLSNVVRQFRPTVEGVNAAQIPRFDLQSIADGAEVNLSGSVTTAADTAKLQYQGSGGNVVDSAVFTLSGNLGSEQIAISQSESLVDVRDRINAETDSTGVTASVDGDTLQFSGSEVGSAESIQVTLDDITQYVEVDGVNASQIQGFTVNSSEPRSTNTLSGSVDQAATKGQLTYDGFLGSASASATINLTGELGTVEIDVSAFQSLSSLRDDINDRTGDTGVVATLSGSRITLESQSDGSDGIVEVEVTSGSFDTNGGDGNGIAAGADAQLTINGNSVTADGNQVDYVDSLGSYSFDLEPGFTGTFDSVTVTTSDGSFDLSGGDETGTAYGVDAEATINGQSYVADGDEFDLTVDSAVMTFDVEAGFSGAIDPITLRSDEDEFTVTGGDGNGNASGQDGQATINGAIYTSSNDTYQVAIGESSIDLELAEFFAGAFDSFEIDSDVSTKRRTGTPSTYNASAARERFAINGQEVSKVDGRYEFEQDGVRIGFQLADGFRGSFDNFTITANGAASEPYSSYQTSPLTGTTLDATQAALIDLLQLASGGDYDSKQTHALDAYSVSKEALVNLQSLFGVSSRRGRSLNGLLFDQSA</sequence>
<name>A0A2G1W0F7_9BACT</name>
<reference evidence="3 4" key="1">
    <citation type="submission" date="2017-06" db="EMBL/GenBank/DDBJ databases">
        <title>Description of Rhodopirellula bahusiensis sp. nov.</title>
        <authorList>
            <person name="Kizina J."/>
            <person name="Harder J."/>
        </authorList>
    </citation>
    <scope>NUCLEOTIDE SEQUENCE [LARGE SCALE GENOMIC DNA]</scope>
    <source>
        <strain evidence="3 4">SWK21</strain>
    </source>
</reference>
<gene>
    <name evidence="3" type="ORF">CEE69_25365</name>
</gene>
<dbReference type="OrthoDB" id="231949at2"/>
<evidence type="ECO:0000313" key="3">
    <source>
        <dbReference type="EMBL" id="PHQ32461.1"/>
    </source>
</evidence>
<accession>A0A2G1W0F7</accession>
<dbReference type="GO" id="GO:0009421">
    <property type="term" value="C:bacterial-type flagellum filament cap"/>
    <property type="evidence" value="ECO:0007669"/>
    <property type="project" value="InterPro"/>
</dbReference>